<accession>A0A2T4UAZ9</accession>
<evidence type="ECO:0000313" key="3">
    <source>
        <dbReference type="EMBL" id="PTL40568.1"/>
    </source>
</evidence>
<sequence length="203" mass="22077">MENLKSWLISVDRSLLMKIAGGAAILLLIIIYTLNHSEAESPLAETAAEGLQENETALTEQGDIKVDIKGEVIYPGVYKMQDGQRVEQVIKEAGGLTEEADIAGVNLAQRAFDEMVINVPAVSTSEVTGESGESPQEDNSRLNMNMAEQAEWETLPGIGPAKAEAIVSYREETGPFQQVDDLINVPGIGEKTMETLREHLSTY</sequence>
<keyword evidence="1" id="KW-1133">Transmembrane helix</keyword>
<dbReference type="EMBL" id="PZJJ01000001">
    <property type="protein sequence ID" value="PTL40568.1"/>
    <property type="molecule type" value="Genomic_DNA"/>
</dbReference>
<dbReference type="OrthoDB" id="9790239at2"/>
<dbReference type="InterPro" id="IPR019554">
    <property type="entry name" value="Soluble_ligand-bd"/>
</dbReference>
<dbReference type="RefSeq" id="WP_107583181.1">
    <property type="nucleotide sequence ID" value="NZ_PZJJ01000001.1"/>
</dbReference>
<reference evidence="3 4" key="1">
    <citation type="submission" date="2018-03" db="EMBL/GenBank/DDBJ databases">
        <title>Alkalicoccus saliphilus sp. nov., isolated from a mineral pool.</title>
        <authorList>
            <person name="Zhao B."/>
        </authorList>
    </citation>
    <scope>NUCLEOTIDE SEQUENCE [LARGE SCALE GENOMIC DNA]</scope>
    <source>
        <strain evidence="3 4">6AG</strain>
    </source>
</reference>
<feature type="transmembrane region" description="Helical" evidence="1">
    <location>
        <begin position="15"/>
        <end position="34"/>
    </location>
</feature>
<comment type="caution">
    <text evidence="3">The sequence shown here is derived from an EMBL/GenBank/DDBJ whole genome shotgun (WGS) entry which is preliminary data.</text>
</comment>
<keyword evidence="1" id="KW-0812">Transmembrane</keyword>
<dbReference type="NCBIfam" id="TIGR00426">
    <property type="entry name" value="competence protein ComEA helix-hairpin-helix repeat region"/>
    <property type="match status" value="1"/>
</dbReference>
<dbReference type="Pfam" id="PF10531">
    <property type="entry name" value="SLBB"/>
    <property type="match status" value="1"/>
</dbReference>
<dbReference type="PANTHER" id="PTHR21180">
    <property type="entry name" value="ENDONUCLEASE/EXONUCLEASE/PHOSPHATASE FAMILY DOMAIN-CONTAINING PROTEIN 1"/>
    <property type="match status" value="1"/>
</dbReference>
<dbReference type="GO" id="GO:0015628">
    <property type="term" value="P:protein secretion by the type II secretion system"/>
    <property type="evidence" value="ECO:0007669"/>
    <property type="project" value="TreeGrafter"/>
</dbReference>
<protein>
    <submittedName>
        <fullName evidence="3">Competence protein ComEA</fullName>
    </submittedName>
</protein>
<dbReference type="InterPro" id="IPR004509">
    <property type="entry name" value="Competence_ComEA_HhH"/>
</dbReference>
<evidence type="ECO:0000313" key="4">
    <source>
        <dbReference type="Proteomes" id="UP000240509"/>
    </source>
</evidence>
<keyword evidence="1" id="KW-0472">Membrane</keyword>
<evidence type="ECO:0000256" key="1">
    <source>
        <dbReference type="SAM" id="Phobius"/>
    </source>
</evidence>
<dbReference type="GO" id="GO:0006281">
    <property type="term" value="P:DNA repair"/>
    <property type="evidence" value="ECO:0007669"/>
    <property type="project" value="InterPro"/>
</dbReference>
<dbReference type="InterPro" id="IPR003583">
    <property type="entry name" value="Hlx-hairpin-Hlx_DNA-bd_motif"/>
</dbReference>
<dbReference type="Proteomes" id="UP000240509">
    <property type="component" value="Unassembled WGS sequence"/>
</dbReference>
<proteinExistence type="predicted"/>
<evidence type="ECO:0000259" key="2">
    <source>
        <dbReference type="SMART" id="SM00278"/>
    </source>
</evidence>
<dbReference type="Gene3D" id="3.10.560.10">
    <property type="entry name" value="Outer membrane lipoprotein wza domain like"/>
    <property type="match status" value="1"/>
</dbReference>
<feature type="domain" description="Helix-hairpin-helix DNA-binding motif class 1" evidence="2">
    <location>
        <begin position="180"/>
        <end position="199"/>
    </location>
</feature>
<feature type="domain" description="Helix-hairpin-helix DNA-binding motif class 1" evidence="2">
    <location>
        <begin position="150"/>
        <end position="169"/>
    </location>
</feature>
<dbReference type="GO" id="GO:0015627">
    <property type="term" value="C:type II protein secretion system complex"/>
    <property type="evidence" value="ECO:0007669"/>
    <property type="project" value="TreeGrafter"/>
</dbReference>
<organism evidence="3 4">
    <name type="scientific">Alkalicoccus saliphilus</name>
    <dbReference type="NCBI Taxonomy" id="200989"/>
    <lineage>
        <taxon>Bacteria</taxon>
        <taxon>Bacillati</taxon>
        <taxon>Bacillota</taxon>
        <taxon>Bacilli</taxon>
        <taxon>Bacillales</taxon>
        <taxon>Bacillaceae</taxon>
        <taxon>Alkalicoccus</taxon>
    </lineage>
</organism>
<dbReference type="PANTHER" id="PTHR21180:SF32">
    <property type="entry name" value="ENDONUCLEASE_EXONUCLEASE_PHOSPHATASE FAMILY DOMAIN-CONTAINING PROTEIN 1"/>
    <property type="match status" value="1"/>
</dbReference>
<dbReference type="SMART" id="SM00278">
    <property type="entry name" value="HhH1"/>
    <property type="match status" value="2"/>
</dbReference>
<name>A0A2T4UAZ9_9BACI</name>
<dbReference type="Pfam" id="PF12836">
    <property type="entry name" value="HHH_3"/>
    <property type="match status" value="1"/>
</dbReference>
<keyword evidence="4" id="KW-1185">Reference proteome</keyword>
<gene>
    <name evidence="3" type="ORF">C6Y45_01280</name>
</gene>
<dbReference type="Gene3D" id="1.10.150.310">
    <property type="entry name" value="Tex RuvX-like domain-like"/>
    <property type="match status" value="1"/>
</dbReference>
<dbReference type="SUPFAM" id="SSF47781">
    <property type="entry name" value="RuvA domain 2-like"/>
    <property type="match status" value="1"/>
</dbReference>
<dbReference type="InterPro" id="IPR051675">
    <property type="entry name" value="Endo/Exo/Phosphatase_dom_1"/>
</dbReference>
<dbReference type="AlphaFoldDB" id="A0A2T4UAZ9"/>
<dbReference type="GO" id="GO:0003677">
    <property type="term" value="F:DNA binding"/>
    <property type="evidence" value="ECO:0007669"/>
    <property type="project" value="InterPro"/>
</dbReference>
<dbReference type="InterPro" id="IPR010994">
    <property type="entry name" value="RuvA_2-like"/>
</dbReference>